<gene>
    <name evidence="2" type="ORF">F7Q93_15160</name>
</gene>
<dbReference type="PANTHER" id="PTHR39426:SF1">
    <property type="entry name" value="HOMOLOGY TO DEATH-ON-CURING PROTEIN OF PHAGE P1"/>
    <property type="match status" value="1"/>
</dbReference>
<comment type="caution">
    <text evidence="2">The sequence shown here is derived from an EMBL/GenBank/DDBJ whole genome shotgun (WGS) entry which is preliminary data.</text>
</comment>
<evidence type="ECO:0000259" key="1">
    <source>
        <dbReference type="PROSITE" id="PS51459"/>
    </source>
</evidence>
<sequence>MLLNAIHGLWLNLQNSFNWLASRDVCEINQHVVKTSGEPYSLLDIGKLEGALSRPYSEWAYNSEENVVVLGVEYMVSIAGAHAFMQGNKRTGFIAGRTFMQFHGYDFHVPDTEETAKIFTGVIAHKLDFAAFYTHLEQHIVQIDE</sequence>
<dbReference type="Gene3D" id="1.20.120.1870">
    <property type="entry name" value="Fic/DOC protein, Fido domain"/>
    <property type="match status" value="1"/>
</dbReference>
<evidence type="ECO:0000313" key="2">
    <source>
        <dbReference type="EMBL" id="KAB0570577.1"/>
    </source>
</evidence>
<organism evidence="2">
    <name type="scientific">Brucella pituitosa</name>
    <dbReference type="NCBI Taxonomy" id="571256"/>
    <lineage>
        <taxon>Bacteria</taxon>
        <taxon>Pseudomonadati</taxon>
        <taxon>Pseudomonadota</taxon>
        <taxon>Alphaproteobacteria</taxon>
        <taxon>Hyphomicrobiales</taxon>
        <taxon>Brucellaceae</taxon>
        <taxon>Brucella/Ochrobactrum group</taxon>
        <taxon>Brucella</taxon>
    </lineage>
</organism>
<proteinExistence type="predicted"/>
<name>A0A643EZE0_9HYPH</name>
<protein>
    <submittedName>
        <fullName evidence="2">Type II toxin-antitoxin system death-on-curing family toxin</fullName>
    </submittedName>
</protein>
<dbReference type="PANTHER" id="PTHR39426">
    <property type="entry name" value="HOMOLOGY TO DEATH-ON-CURING PROTEIN OF PHAGE P1"/>
    <property type="match status" value="1"/>
</dbReference>
<dbReference type="InterPro" id="IPR036597">
    <property type="entry name" value="Fido-like_dom_sf"/>
</dbReference>
<reference evidence="2" key="1">
    <citation type="submission" date="2019-09" db="EMBL/GenBank/DDBJ databases">
        <title>Draft genome sequences of 48 bacterial type strains from the CCUG.</title>
        <authorList>
            <person name="Tunovic T."/>
            <person name="Pineiro-Iglesias B."/>
            <person name="Unosson C."/>
            <person name="Inganas E."/>
            <person name="Ohlen M."/>
            <person name="Cardew S."/>
            <person name="Jensie-Markopoulos S."/>
            <person name="Salva-Serra F."/>
            <person name="Jaen-Luchoro D."/>
            <person name="Karlsson R."/>
            <person name="Svensson-Stadler L."/>
            <person name="Chun J."/>
            <person name="Moore E."/>
        </authorList>
    </citation>
    <scope>NUCLEOTIDE SEQUENCE</scope>
    <source>
        <strain evidence="2">CCUG 50899</strain>
    </source>
</reference>
<dbReference type="Pfam" id="PF02661">
    <property type="entry name" value="Fic"/>
    <property type="match status" value="1"/>
</dbReference>
<dbReference type="PROSITE" id="PS51459">
    <property type="entry name" value="FIDO"/>
    <property type="match status" value="1"/>
</dbReference>
<accession>A0A643EZE0</accession>
<dbReference type="InterPro" id="IPR006440">
    <property type="entry name" value="Doc"/>
</dbReference>
<dbReference type="NCBIfam" id="TIGR01550">
    <property type="entry name" value="DOC_P1"/>
    <property type="match status" value="1"/>
</dbReference>
<dbReference type="GO" id="GO:0016301">
    <property type="term" value="F:kinase activity"/>
    <property type="evidence" value="ECO:0007669"/>
    <property type="project" value="InterPro"/>
</dbReference>
<dbReference type="EMBL" id="VZPE01000006">
    <property type="protein sequence ID" value="KAB0570577.1"/>
    <property type="molecule type" value="Genomic_DNA"/>
</dbReference>
<dbReference type="InterPro" id="IPR003812">
    <property type="entry name" value="Fido"/>
</dbReference>
<dbReference type="InterPro" id="IPR053737">
    <property type="entry name" value="Type_II_TA_Toxin"/>
</dbReference>
<dbReference type="AlphaFoldDB" id="A0A643EZE0"/>
<dbReference type="SUPFAM" id="SSF140931">
    <property type="entry name" value="Fic-like"/>
    <property type="match status" value="1"/>
</dbReference>
<feature type="domain" description="Fido" evidence="1">
    <location>
        <begin position="1"/>
        <end position="142"/>
    </location>
</feature>